<reference evidence="1 2" key="1">
    <citation type="submission" date="2020-08" db="EMBL/GenBank/DDBJ databases">
        <title>Genomic Encyclopedia of Type Strains, Phase IV (KMG-IV): sequencing the most valuable type-strain genomes for metagenomic binning, comparative biology and taxonomic classification.</title>
        <authorList>
            <person name="Goeker M."/>
        </authorList>
    </citation>
    <scope>NUCLEOTIDE SEQUENCE [LARGE SCALE GENOMIC DNA]</scope>
    <source>
        <strain evidence="1 2">DSM 21769</strain>
    </source>
</reference>
<organism evidence="1 2">
    <name type="scientific">Geomicrobium halophilum</name>
    <dbReference type="NCBI Taxonomy" id="549000"/>
    <lineage>
        <taxon>Bacteria</taxon>
        <taxon>Bacillati</taxon>
        <taxon>Bacillota</taxon>
        <taxon>Bacilli</taxon>
        <taxon>Bacillales</taxon>
        <taxon>Geomicrobium</taxon>
    </lineage>
</organism>
<gene>
    <name evidence="1" type="ORF">HNR44_000372</name>
</gene>
<comment type="caution">
    <text evidence="1">The sequence shown here is derived from an EMBL/GenBank/DDBJ whole genome shotgun (WGS) entry which is preliminary data.</text>
</comment>
<dbReference type="Proteomes" id="UP000568839">
    <property type="component" value="Unassembled WGS sequence"/>
</dbReference>
<protein>
    <submittedName>
        <fullName evidence="1">Uncharacterized protein</fullName>
    </submittedName>
</protein>
<name>A0A841PVZ6_9BACL</name>
<dbReference type="RefSeq" id="WP_184402419.1">
    <property type="nucleotide sequence ID" value="NZ_JACHHJ010000001.1"/>
</dbReference>
<sequence length="125" mass="14920">MFVQETDLTLIHYSVILPLVKKTFEKDQSNLEQYVHIKDPYMTVVHEALTSLCHDLQQLRRAQQKRNIRVYLVDNDVTFSTYGYVCNRYEGQNRYMNANLKRQTGRCMTRYLRGERLLPAEITDR</sequence>
<keyword evidence="2" id="KW-1185">Reference proteome</keyword>
<accession>A0A841PVZ6</accession>
<dbReference type="AlphaFoldDB" id="A0A841PVZ6"/>
<dbReference type="Pfam" id="PF26325">
    <property type="entry name" value="YhjD"/>
    <property type="match status" value="1"/>
</dbReference>
<dbReference type="InterPro" id="IPR058600">
    <property type="entry name" value="YhjD-like"/>
</dbReference>
<proteinExistence type="predicted"/>
<evidence type="ECO:0000313" key="1">
    <source>
        <dbReference type="EMBL" id="MBB6448423.1"/>
    </source>
</evidence>
<evidence type="ECO:0000313" key="2">
    <source>
        <dbReference type="Proteomes" id="UP000568839"/>
    </source>
</evidence>
<dbReference type="EMBL" id="JACHHJ010000001">
    <property type="protein sequence ID" value="MBB6448423.1"/>
    <property type="molecule type" value="Genomic_DNA"/>
</dbReference>